<keyword evidence="2" id="KW-1185">Reference proteome</keyword>
<accession>M5S6D7</accession>
<comment type="caution">
    <text evidence="1">The sequence shown here is derived from an EMBL/GenBank/DDBJ whole genome shotgun (WGS) entry which is preliminary data.</text>
</comment>
<dbReference type="Proteomes" id="UP000011991">
    <property type="component" value="Unassembled WGS sequence"/>
</dbReference>
<name>M5S6D7_9BACT</name>
<evidence type="ECO:0000313" key="1">
    <source>
        <dbReference type="EMBL" id="EMI21749.1"/>
    </source>
</evidence>
<dbReference type="PATRIC" id="fig|1265738.3.peg.1310"/>
<sequence>MFASFWSVTGLLLVGKLFYEYTTGEILFVNADGFKPLVESHLSGAVLGAIFAAVEIVRRGWAPQTILE</sequence>
<evidence type="ECO:0000313" key="2">
    <source>
        <dbReference type="Proteomes" id="UP000011991"/>
    </source>
</evidence>
<protein>
    <recommendedName>
        <fullName evidence="3">Rhomboid family protein</fullName>
    </recommendedName>
</protein>
<reference evidence="1 2" key="1">
    <citation type="journal article" date="2013" name="Mar. Genomics">
        <title>Expression of sulfatases in Rhodopirellula baltica and the diversity of sulfatases in the genus Rhodopirellula.</title>
        <authorList>
            <person name="Wegner C.E."/>
            <person name="Richter-Heitmann T."/>
            <person name="Klindworth A."/>
            <person name="Klockow C."/>
            <person name="Richter M."/>
            <person name="Achstetter T."/>
            <person name="Glockner F.O."/>
            <person name="Harder J."/>
        </authorList>
    </citation>
    <scope>NUCLEOTIDE SEQUENCE [LARGE SCALE GENOMIC DNA]</scope>
    <source>
        <strain evidence="1 2">SM1</strain>
    </source>
</reference>
<organism evidence="1 2">
    <name type="scientific">Rhodopirellula maiorica SM1</name>
    <dbReference type="NCBI Taxonomy" id="1265738"/>
    <lineage>
        <taxon>Bacteria</taxon>
        <taxon>Pseudomonadati</taxon>
        <taxon>Planctomycetota</taxon>
        <taxon>Planctomycetia</taxon>
        <taxon>Pirellulales</taxon>
        <taxon>Pirellulaceae</taxon>
        <taxon>Novipirellula</taxon>
    </lineage>
</organism>
<gene>
    <name evidence="1" type="ORF">RMSM_01323</name>
</gene>
<evidence type="ECO:0008006" key="3">
    <source>
        <dbReference type="Google" id="ProtNLM"/>
    </source>
</evidence>
<dbReference type="EMBL" id="ANOG01000198">
    <property type="protein sequence ID" value="EMI21749.1"/>
    <property type="molecule type" value="Genomic_DNA"/>
</dbReference>
<proteinExistence type="predicted"/>
<dbReference type="AlphaFoldDB" id="M5S6D7"/>